<feature type="compositionally biased region" description="Low complexity" evidence="1">
    <location>
        <begin position="73"/>
        <end position="89"/>
    </location>
</feature>
<proteinExistence type="predicted"/>
<sequence>MYGPSQQSVHHGCMRSIVNRGHAPVESISAPAGVDVLISVLRKGFRIDGELKLGSSHNRVTHRLWPDIDSRSTQTSTSNQAQINNNQTQINVNQAEIECKSSSNQCQSSSD</sequence>
<dbReference type="Proteomes" id="UP000054564">
    <property type="component" value="Unassembled WGS sequence"/>
</dbReference>
<protein>
    <submittedName>
        <fullName evidence="2">Uncharacterized protein</fullName>
    </submittedName>
</protein>
<gene>
    <name evidence="2" type="ORF">PSTG_00644</name>
</gene>
<feature type="region of interest" description="Disordered" evidence="1">
    <location>
        <begin position="56"/>
        <end position="89"/>
    </location>
</feature>
<reference evidence="3" key="1">
    <citation type="submission" date="2014-03" db="EMBL/GenBank/DDBJ databases">
        <title>The Genome Sequence of Puccinia striiformis f. sp. tritici PST-78.</title>
        <authorList>
            <consortium name="The Broad Institute Genome Sequencing Platform"/>
            <person name="Cuomo C."/>
            <person name="Hulbert S."/>
            <person name="Chen X."/>
            <person name="Walker B."/>
            <person name="Young S.K."/>
            <person name="Zeng Q."/>
            <person name="Gargeya S."/>
            <person name="Fitzgerald M."/>
            <person name="Haas B."/>
            <person name="Abouelleil A."/>
            <person name="Alvarado L."/>
            <person name="Arachchi H.M."/>
            <person name="Berlin A.M."/>
            <person name="Chapman S.B."/>
            <person name="Goldberg J."/>
            <person name="Griggs A."/>
            <person name="Gujja S."/>
            <person name="Hansen M."/>
            <person name="Howarth C."/>
            <person name="Imamovic A."/>
            <person name="Larimer J."/>
            <person name="McCowan C."/>
            <person name="Montmayeur A."/>
            <person name="Murphy C."/>
            <person name="Neiman D."/>
            <person name="Pearson M."/>
            <person name="Priest M."/>
            <person name="Roberts A."/>
            <person name="Saif S."/>
            <person name="Shea T."/>
            <person name="Sisk P."/>
            <person name="Sykes S."/>
            <person name="Wortman J."/>
            <person name="Nusbaum C."/>
            <person name="Birren B."/>
        </authorList>
    </citation>
    <scope>NUCLEOTIDE SEQUENCE [LARGE SCALE GENOMIC DNA]</scope>
    <source>
        <strain evidence="3">race PST-78</strain>
    </source>
</reference>
<comment type="caution">
    <text evidence="2">The sequence shown here is derived from an EMBL/GenBank/DDBJ whole genome shotgun (WGS) entry which is preliminary data.</text>
</comment>
<evidence type="ECO:0000313" key="3">
    <source>
        <dbReference type="Proteomes" id="UP000054564"/>
    </source>
</evidence>
<dbReference type="AlphaFoldDB" id="A0A0L0W3R6"/>
<keyword evidence="3" id="KW-1185">Reference proteome</keyword>
<name>A0A0L0W3R6_9BASI</name>
<accession>A0A0L0W3R6</accession>
<dbReference type="EMBL" id="AJIL01000004">
    <property type="protein sequence ID" value="KNF06134.1"/>
    <property type="molecule type" value="Genomic_DNA"/>
</dbReference>
<evidence type="ECO:0000256" key="1">
    <source>
        <dbReference type="SAM" id="MobiDB-lite"/>
    </source>
</evidence>
<evidence type="ECO:0000313" key="2">
    <source>
        <dbReference type="EMBL" id="KNF06134.1"/>
    </source>
</evidence>
<organism evidence="2 3">
    <name type="scientific">Puccinia striiformis f. sp. tritici PST-78</name>
    <dbReference type="NCBI Taxonomy" id="1165861"/>
    <lineage>
        <taxon>Eukaryota</taxon>
        <taxon>Fungi</taxon>
        <taxon>Dikarya</taxon>
        <taxon>Basidiomycota</taxon>
        <taxon>Pucciniomycotina</taxon>
        <taxon>Pucciniomycetes</taxon>
        <taxon>Pucciniales</taxon>
        <taxon>Pucciniaceae</taxon>
        <taxon>Puccinia</taxon>
    </lineage>
</organism>